<accession>A0ABP8CZ51</accession>
<feature type="domain" description="Peptidase C14 caspase" evidence="2">
    <location>
        <begin position="5"/>
        <end position="251"/>
    </location>
</feature>
<dbReference type="Gene3D" id="3.40.50.1460">
    <property type="match status" value="1"/>
</dbReference>
<evidence type="ECO:0000313" key="3">
    <source>
        <dbReference type="EMBL" id="GAA4245193.1"/>
    </source>
</evidence>
<protein>
    <recommendedName>
        <fullName evidence="2">Peptidase C14 caspase domain-containing protein</fullName>
    </recommendedName>
</protein>
<organism evidence="3 4">
    <name type="scientific">Dactylosporangium darangshiense</name>
    <dbReference type="NCBI Taxonomy" id="579108"/>
    <lineage>
        <taxon>Bacteria</taxon>
        <taxon>Bacillati</taxon>
        <taxon>Actinomycetota</taxon>
        <taxon>Actinomycetes</taxon>
        <taxon>Micromonosporales</taxon>
        <taxon>Micromonosporaceae</taxon>
        <taxon>Dactylosporangium</taxon>
    </lineage>
</organism>
<feature type="region of interest" description="Disordered" evidence="1">
    <location>
        <begin position="50"/>
        <end position="69"/>
    </location>
</feature>
<evidence type="ECO:0000313" key="4">
    <source>
        <dbReference type="Proteomes" id="UP001500620"/>
    </source>
</evidence>
<name>A0ABP8CZ51_9ACTN</name>
<evidence type="ECO:0000256" key="1">
    <source>
        <dbReference type="SAM" id="MobiDB-lite"/>
    </source>
</evidence>
<dbReference type="EMBL" id="BAABAT010000002">
    <property type="protein sequence ID" value="GAA4245193.1"/>
    <property type="molecule type" value="Genomic_DNA"/>
</dbReference>
<dbReference type="InterPro" id="IPR011600">
    <property type="entry name" value="Pept_C14_caspase"/>
</dbReference>
<gene>
    <name evidence="3" type="ORF">GCM10022255_011500</name>
</gene>
<dbReference type="RefSeq" id="WP_345121978.1">
    <property type="nucleotide sequence ID" value="NZ_BAABAT010000002.1"/>
</dbReference>
<reference evidence="4" key="1">
    <citation type="journal article" date="2019" name="Int. J. Syst. Evol. Microbiol.">
        <title>The Global Catalogue of Microorganisms (GCM) 10K type strain sequencing project: providing services to taxonomists for standard genome sequencing and annotation.</title>
        <authorList>
            <consortium name="The Broad Institute Genomics Platform"/>
            <consortium name="The Broad Institute Genome Sequencing Center for Infectious Disease"/>
            <person name="Wu L."/>
            <person name="Ma J."/>
        </authorList>
    </citation>
    <scope>NUCLEOTIDE SEQUENCE [LARGE SCALE GENOMIC DNA]</scope>
    <source>
        <strain evidence="4">JCM 17441</strain>
    </source>
</reference>
<dbReference type="Pfam" id="PF00656">
    <property type="entry name" value="Peptidase_C14"/>
    <property type="match status" value="1"/>
</dbReference>
<comment type="caution">
    <text evidence="3">The sequence shown here is derived from an EMBL/GenBank/DDBJ whole genome shotgun (WGS) entry which is preliminary data.</text>
</comment>
<dbReference type="Proteomes" id="UP001500620">
    <property type="component" value="Unassembled WGS sequence"/>
</dbReference>
<evidence type="ECO:0000259" key="2">
    <source>
        <dbReference type="Pfam" id="PF00656"/>
    </source>
</evidence>
<sequence length="346" mass="38498">MHDAHYAVVVGINRYPGLSDLNGPVHDAAGFVEWLVDPSGGAVPQENVRLVPASPDDDADLTTDEARPDPRNINSALHQLNTIVQRRTAAQPDVWPRTRLYFFVAGHGLLPTDGDAALLAANASSEEPGYNLDLRLYQQWYRRSGCFHELVLFADCCRNDFPGAPSSPPPFVQSSTVDREVRVAIGYATRFGRRAYEDVIPGDEHDDTPPDQRRGFFTTALLRGLRQHRRWDQLRAFVDRTLPDLAESSRRVQHADWYGDDDMLFGREDADRAPATYEVTINFPAGTPAVVELFDDRLAVIDSWDTTRGPWRRALPPGLYGVRGHCGGPVVGRLFQVAGADIDVKL</sequence>
<proteinExistence type="predicted"/>
<keyword evidence="4" id="KW-1185">Reference proteome</keyword>